<dbReference type="EMBL" id="FOYT01000003">
    <property type="protein sequence ID" value="SFR65981.1"/>
    <property type="molecule type" value="Genomic_DNA"/>
</dbReference>
<keyword evidence="1" id="KW-0472">Membrane</keyword>
<keyword evidence="1" id="KW-0812">Transmembrane</keyword>
<sequence>MERTHRAKRLLGLDAGGPVGVRSDREHDAHDCTVCDTRFDADETTCPSCGSRIFRTKTVVPNAALNLLFVLVLSGFGVLYNLLTGQIPKDAPKNR</sequence>
<keyword evidence="3" id="KW-1185">Reference proteome</keyword>
<feature type="transmembrane region" description="Helical" evidence="1">
    <location>
        <begin position="63"/>
        <end position="83"/>
    </location>
</feature>
<name>A0A1I6IH54_9EURY</name>
<evidence type="ECO:0000256" key="1">
    <source>
        <dbReference type="SAM" id="Phobius"/>
    </source>
</evidence>
<reference evidence="3" key="1">
    <citation type="submission" date="2016-10" db="EMBL/GenBank/DDBJ databases">
        <authorList>
            <person name="Varghese N."/>
            <person name="Submissions S."/>
        </authorList>
    </citation>
    <scope>NUCLEOTIDE SEQUENCE [LARGE SCALE GENOMIC DNA]</scope>
    <source>
        <strain evidence="3">CGMCC 1.7736</strain>
    </source>
</reference>
<protein>
    <recommendedName>
        <fullName evidence="4">Zinc-ribbon domain-containing protein</fullName>
    </recommendedName>
</protein>
<dbReference type="RefSeq" id="WP_089809511.1">
    <property type="nucleotide sequence ID" value="NZ_FOYT01000003.1"/>
</dbReference>
<dbReference type="Proteomes" id="UP000198531">
    <property type="component" value="Unassembled WGS sequence"/>
</dbReference>
<dbReference type="AlphaFoldDB" id="A0A1I6IH54"/>
<gene>
    <name evidence="2" type="ORF">SAMN04487947_3238</name>
</gene>
<evidence type="ECO:0008006" key="4">
    <source>
        <dbReference type="Google" id="ProtNLM"/>
    </source>
</evidence>
<evidence type="ECO:0000313" key="2">
    <source>
        <dbReference type="EMBL" id="SFR65981.1"/>
    </source>
</evidence>
<keyword evidence="1" id="KW-1133">Transmembrane helix</keyword>
<accession>A0A1I6IH54</accession>
<proteinExistence type="predicted"/>
<organism evidence="2 3">
    <name type="scientific">Halogeometricum rufum</name>
    <dbReference type="NCBI Taxonomy" id="553469"/>
    <lineage>
        <taxon>Archaea</taxon>
        <taxon>Methanobacteriati</taxon>
        <taxon>Methanobacteriota</taxon>
        <taxon>Stenosarchaea group</taxon>
        <taxon>Halobacteria</taxon>
        <taxon>Halobacteriales</taxon>
        <taxon>Haloferacaceae</taxon>
        <taxon>Halogeometricum</taxon>
    </lineage>
</organism>
<dbReference type="OrthoDB" id="267161at2157"/>
<evidence type="ECO:0000313" key="3">
    <source>
        <dbReference type="Proteomes" id="UP000198531"/>
    </source>
</evidence>